<evidence type="ECO:0000313" key="2">
    <source>
        <dbReference type="EMBL" id="ATY31977.1"/>
    </source>
</evidence>
<dbReference type="KEGG" id="sphc:CVN68_08320"/>
<evidence type="ECO:0000313" key="3">
    <source>
        <dbReference type="Proteomes" id="UP000229081"/>
    </source>
</evidence>
<accession>A0A2K8MDQ8</accession>
<feature type="chain" id="PRO_5014726587" description="DUF3060 domain-containing protein" evidence="1">
    <location>
        <begin position="26"/>
        <end position="116"/>
    </location>
</feature>
<dbReference type="Proteomes" id="UP000229081">
    <property type="component" value="Chromosome"/>
</dbReference>
<dbReference type="RefSeq" id="WP_100281786.1">
    <property type="nucleotide sequence ID" value="NZ_CP024923.1"/>
</dbReference>
<evidence type="ECO:0008006" key="4">
    <source>
        <dbReference type="Google" id="ProtNLM"/>
    </source>
</evidence>
<dbReference type="Pfam" id="PF11259">
    <property type="entry name" value="DUF3060"/>
    <property type="match status" value="1"/>
</dbReference>
<dbReference type="AlphaFoldDB" id="A0A2K8MDQ8"/>
<feature type="signal peptide" evidence="1">
    <location>
        <begin position="1"/>
        <end position="25"/>
    </location>
</feature>
<name>A0A2K8MDQ8_9SPHN</name>
<organism evidence="2 3">
    <name type="scientific">Sphingomonas psychrotolerans</name>
    <dbReference type="NCBI Taxonomy" id="1327635"/>
    <lineage>
        <taxon>Bacteria</taxon>
        <taxon>Pseudomonadati</taxon>
        <taxon>Pseudomonadota</taxon>
        <taxon>Alphaproteobacteria</taxon>
        <taxon>Sphingomonadales</taxon>
        <taxon>Sphingomonadaceae</taxon>
        <taxon>Sphingomonas</taxon>
    </lineage>
</organism>
<proteinExistence type="predicted"/>
<reference evidence="2 3" key="1">
    <citation type="submission" date="2017-11" db="EMBL/GenBank/DDBJ databases">
        <title>Complete genome sequence of Sphingomonas sp. Strain Cra20, a psychrotolerant potential plant growth promoting rhizobacteria.</title>
        <authorList>
            <person name="Luo Y."/>
        </authorList>
    </citation>
    <scope>NUCLEOTIDE SEQUENCE [LARGE SCALE GENOMIC DNA]</scope>
    <source>
        <strain evidence="2 3">Cra20</strain>
    </source>
</reference>
<sequence length="116" mass="12164">MRDFQRAAFLIVASAAVFAALPAQAQTEFTGAGETSELDCDGGSVTIEGASNVLTITGACTSLRLMGASNRITIDLGKVSTIRVEGADNEIRWRAPGTAKPRLNVVGAANRISRLR</sequence>
<protein>
    <recommendedName>
        <fullName evidence="4">DUF3060 domain-containing protein</fullName>
    </recommendedName>
</protein>
<gene>
    <name evidence="2" type="ORF">CVN68_08320</name>
</gene>
<evidence type="ECO:0000256" key="1">
    <source>
        <dbReference type="SAM" id="SignalP"/>
    </source>
</evidence>
<dbReference type="OrthoDB" id="7584397at2"/>
<keyword evidence="3" id="KW-1185">Reference proteome</keyword>
<dbReference type="InterPro" id="IPR021417">
    <property type="entry name" value="DUF3060"/>
</dbReference>
<keyword evidence="1" id="KW-0732">Signal</keyword>
<dbReference type="EMBL" id="CP024923">
    <property type="protein sequence ID" value="ATY31977.1"/>
    <property type="molecule type" value="Genomic_DNA"/>
</dbReference>